<evidence type="ECO:0000256" key="1">
    <source>
        <dbReference type="ARBA" id="ARBA00004370"/>
    </source>
</evidence>
<dbReference type="PANTHER" id="PTHR34001">
    <property type="entry name" value="BLL7405 PROTEIN"/>
    <property type="match status" value="1"/>
</dbReference>
<feature type="chain" id="PRO_5046516189" evidence="5">
    <location>
        <begin position="19"/>
        <end position="212"/>
    </location>
</feature>
<comment type="similarity">
    <text evidence="4">Belongs to the Omp25/RopB family.</text>
</comment>
<dbReference type="Proteomes" id="UP001595445">
    <property type="component" value="Unassembled WGS sequence"/>
</dbReference>
<sequence>MKYAMTAMAMLLASPLSAQDWSGQWGGFALGYGAGSYEQGDFEADETGEDVDVDGFLVGLHYERNFQRGNHVLGFDVGLSKGVRGTSPQEPGPVWWACELGECFVNVEALLTLRGRYGWLMTPETMIYGAGGLAAGKVEGGIYNFTQNSSTAVGYTIGAGLAHMIQPNLMLYAEVNHVDLGTLELGPLGTPDDTLDGRGDFSTVLIGVNFRF</sequence>
<feature type="domain" description="Outer membrane protein beta-barrel" evidence="6">
    <location>
        <begin position="7"/>
        <end position="212"/>
    </location>
</feature>
<evidence type="ECO:0000313" key="8">
    <source>
        <dbReference type="Proteomes" id="UP001595445"/>
    </source>
</evidence>
<gene>
    <name evidence="7" type="ORF">ACFOD6_05625</name>
</gene>
<evidence type="ECO:0000259" key="6">
    <source>
        <dbReference type="Pfam" id="PF13505"/>
    </source>
</evidence>
<dbReference type="InterPro" id="IPR027385">
    <property type="entry name" value="Beta-barrel_OMP"/>
</dbReference>
<name>A0ABV7DTI8_9RHOB</name>
<evidence type="ECO:0000256" key="2">
    <source>
        <dbReference type="ARBA" id="ARBA00022729"/>
    </source>
</evidence>
<dbReference type="PANTHER" id="PTHR34001:SF3">
    <property type="entry name" value="BLL7405 PROTEIN"/>
    <property type="match status" value="1"/>
</dbReference>
<evidence type="ECO:0000256" key="4">
    <source>
        <dbReference type="ARBA" id="ARBA00038306"/>
    </source>
</evidence>
<reference evidence="8" key="1">
    <citation type="journal article" date="2019" name="Int. J. Syst. Evol. Microbiol.">
        <title>The Global Catalogue of Microorganisms (GCM) 10K type strain sequencing project: providing services to taxonomists for standard genome sequencing and annotation.</title>
        <authorList>
            <consortium name="The Broad Institute Genomics Platform"/>
            <consortium name="The Broad Institute Genome Sequencing Center for Infectious Disease"/>
            <person name="Wu L."/>
            <person name="Ma J."/>
        </authorList>
    </citation>
    <scope>NUCLEOTIDE SEQUENCE [LARGE SCALE GENOMIC DNA]</scope>
    <source>
        <strain evidence="8">KCTC 62102</strain>
    </source>
</reference>
<keyword evidence="3" id="KW-0472">Membrane</keyword>
<comment type="caution">
    <text evidence="7">The sequence shown here is derived from an EMBL/GenBank/DDBJ whole genome shotgun (WGS) entry which is preliminary data.</text>
</comment>
<dbReference type="SUPFAM" id="SSF56925">
    <property type="entry name" value="OMPA-like"/>
    <property type="match status" value="1"/>
</dbReference>
<evidence type="ECO:0000313" key="7">
    <source>
        <dbReference type="EMBL" id="MFC3085524.1"/>
    </source>
</evidence>
<proteinExistence type="inferred from homology"/>
<feature type="signal peptide" evidence="5">
    <location>
        <begin position="1"/>
        <end position="18"/>
    </location>
</feature>
<accession>A0ABV7DTI8</accession>
<comment type="subcellular location">
    <subcellularLocation>
        <location evidence="1">Membrane</location>
    </subcellularLocation>
</comment>
<evidence type="ECO:0000256" key="3">
    <source>
        <dbReference type="ARBA" id="ARBA00023136"/>
    </source>
</evidence>
<dbReference type="InterPro" id="IPR051692">
    <property type="entry name" value="OMP-like"/>
</dbReference>
<organism evidence="7 8">
    <name type="scientific">Tabrizicola soli</name>
    <dbReference type="NCBI Taxonomy" id="2185115"/>
    <lineage>
        <taxon>Bacteria</taxon>
        <taxon>Pseudomonadati</taxon>
        <taxon>Pseudomonadota</taxon>
        <taxon>Alphaproteobacteria</taxon>
        <taxon>Rhodobacterales</taxon>
        <taxon>Paracoccaceae</taxon>
        <taxon>Tabrizicola</taxon>
    </lineage>
</organism>
<dbReference type="Gene3D" id="2.40.160.20">
    <property type="match status" value="1"/>
</dbReference>
<evidence type="ECO:0000256" key="5">
    <source>
        <dbReference type="SAM" id="SignalP"/>
    </source>
</evidence>
<keyword evidence="8" id="KW-1185">Reference proteome</keyword>
<dbReference type="RefSeq" id="WP_197644124.1">
    <property type="nucleotide sequence ID" value="NZ_JAEACP010000011.1"/>
</dbReference>
<dbReference type="EMBL" id="JBHRSM010000010">
    <property type="protein sequence ID" value="MFC3085524.1"/>
    <property type="molecule type" value="Genomic_DNA"/>
</dbReference>
<dbReference type="Pfam" id="PF13505">
    <property type="entry name" value="OMP_b-brl"/>
    <property type="match status" value="1"/>
</dbReference>
<dbReference type="InterPro" id="IPR011250">
    <property type="entry name" value="OMP/PagP_B-barrel"/>
</dbReference>
<keyword evidence="2 5" id="KW-0732">Signal</keyword>
<protein>
    <submittedName>
        <fullName evidence="7">Outer membrane protein</fullName>
    </submittedName>
</protein>